<evidence type="ECO:0000256" key="3">
    <source>
        <dbReference type="ARBA" id="ARBA00022989"/>
    </source>
</evidence>
<feature type="transmembrane region" description="Helical" evidence="5">
    <location>
        <begin position="20"/>
        <end position="40"/>
    </location>
</feature>
<evidence type="ECO:0000313" key="8">
    <source>
        <dbReference type="Proteomes" id="UP000245021"/>
    </source>
</evidence>
<dbReference type="EMBL" id="BFFO01000006">
    <property type="protein sequence ID" value="GBG97025.1"/>
    <property type="molecule type" value="Genomic_DNA"/>
</dbReference>
<evidence type="ECO:0000256" key="4">
    <source>
        <dbReference type="ARBA" id="ARBA00023136"/>
    </source>
</evidence>
<organism evidence="7 8">
    <name type="scientific">Lactococcus termiticola</name>
    <dbReference type="NCBI Taxonomy" id="2169526"/>
    <lineage>
        <taxon>Bacteria</taxon>
        <taxon>Bacillati</taxon>
        <taxon>Bacillota</taxon>
        <taxon>Bacilli</taxon>
        <taxon>Lactobacillales</taxon>
        <taxon>Streptococcaceae</taxon>
        <taxon>Lactococcus</taxon>
    </lineage>
</organism>
<dbReference type="OrthoDB" id="2241905at2"/>
<feature type="transmembrane region" description="Helical" evidence="5">
    <location>
        <begin position="134"/>
        <end position="154"/>
    </location>
</feature>
<name>A0A2R5HHY4_9LACT</name>
<keyword evidence="8" id="KW-1185">Reference proteome</keyword>
<dbReference type="GO" id="GO:0016020">
    <property type="term" value="C:membrane"/>
    <property type="evidence" value="ECO:0007669"/>
    <property type="project" value="UniProtKB-SubCell"/>
</dbReference>
<comment type="subcellular location">
    <subcellularLocation>
        <location evidence="1">Membrane</location>
        <topology evidence="1">Multi-pass membrane protein</topology>
    </subcellularLocation>
</comment>
<feature type="transmembrane region" description="Helical" evidence="5">
    <location>
        <begin position="92"/>
        <end position="114"/>
    </location>
</feature>
<keyword evidence="3 5" id="KW-1133">Transmembrane helix</keyword>
<proteinExistence type="predicted"/>
<feature type="transmembrane region" description="Helical" evidence="5">
    <location>
        <begin position="220"/>
        <end position="239"/>
    </location>
</feature>
<evidence type="ECO:0000256" key="2">
    <source>
        <dbReference type="ARBA" id="ARBA00022692"/>
    </source>
</evidence>
<reference evidence="7 8" key="1">
    <citation type="journal article" date="2018" name="Genome Announc.">
        <title>Draft Genome Sequence of Lactococcus sp. Strain NtB2 (JCM 32569), Isolated from the Gut of the Higher Termite Nasutitermes takasagoensis.</title>
        <authorList>
            <person name="Noda S."/>
            <person name="Aihara C."/>
            <person name="Yuki M."/>
            <person name="Ohkuma M."/>
        </authorList>
    </citation>
    <scope>NUCLEOTIDE SEQUENCE [LARGE SCALE GENOMIC DNA]</scope>
    <source>
        <strain evidence="7 8">NtB2</strain>
    </source>
</reference>
<dbReference type="AlphaFoldDB" id="A0A2R5HHY4"/>
<gene>
    <name evidence="7" type="ORF">NtB2_01162</name>
</gene>
<dbReference type="InterPro" id="IPR013525">
    <property type="entry name" value="ABC2_TM"/>
</dbReference>
<feature type="transmembrane region" description="Helical" evidence="5">
    <location>
        <begin position="161"/>
        <end position="181"/>
    </location>
</feature>
<comment type="caution">
    <text evidence="7">The sequence shown here is derived from an EMBL/GenBank/DDBJ whole genome shotgun (WGS) entry which is preliminary data.</text>
</comment>
<evidence type="ECO:0000313" key="7">
    <source>
        <dbReference type="EMBL" id="GBG97025.1"/>
    </source>
</evidence>
<evidence type="ECO:0000259" key="6">
    <source>
        <dbReference type="Pfam" id="PF01061"/>
    </source>
</evidence>
<dbReference type="Proteomes" id="UP000245021">
    <property type="component" value="Unassembled WGS sequence"/>
</dbReference>
<protein>
    <submittedName>
        <fullName evidence="7">ABC transporter permease protein</fullName>
    </submittedName>
</protein>
<dbReference type="Pfam" id="PF01061">
    <property type="entry name" value="ABC2_membrane"/>
    <property type="match status" value="1"/>
</dbReference>
<accession>A0A2R5HHY4</accession>
<evidence type="ECO:0000256" key="1">
    <source>
        <dbReference type="ARBA" id="ARBA00004141"/>
    </source>
</evidence>
<dbReference type="RefSeq" id="WP_109245989.1">
    <property type="nucleotide sequence ID" value="NZ_BFFO01000006.1"/>
</dbReference>
<evidence type="ECO:0000256" key="5">
    <source>
        <dbReference type="SAM" id="Phobius"/>
    </source>
</evidence>
<keyword evidence="2 5" id="KW-0812">Transmembrane</keyword>
<dbReference type="GO" id="GO:0140359">
    <property type="term" value="F:ABC-type transporter activity"/>
    <property type="evidence" value="ECO:0007669"/>
    <property type="project" value="InterPro"/>
</dbReference>
<feature type="transmembrane region" description="Helical" evidence="5">
    <location>
        <begin position="52"/>
        <end position="72"/>
    </location>
</feature>
<sequence>MKKFMTYLMTELKLRFRIPVSVFFIFIFPIFLMIAFASSFGHADPHYVQDNMAIIMFYGVLSASVTSFSSDLARYKQDNFYFLIERRSGNKLLYLLAQIIAFLIIIFVSTLAVLLVAHLNYHYQLPGLERLLPFYLKLFAYTLPWFLVSLIIGFSAKNSAVASAIAMPVMFVSYFLSGMMVPYSLLTGGLQKIAQHFFLTQNLSDLTASLGQTALVANQWPLIIGCYIVLIGLAAASLYRNVLVRN</sequence>
<feature type="domain" description="ABC-2 type transporter transmembrane" evidence="6">
    <location>
        <begin position="4"/>
        <end position="196"/>
    </location>
</feature>
<keyword evidence="4 5" id="KW-0472">Membrane</keyword>